<dbReference type="AlphaFoldDB" id="A0A1F7YKC7"/>
<comment type="caution">
    <text evidence="1">The sequence shown here is derived from an EMBL/GenBank/DDBJ whole genome shotgun (WGS) entry which is preliminary data.</text>
</comment>
<accession>A0A1F7YKC7</accession>
<proteinExistence type="predicted"/>
<dbReference type="EMBL" id="MGGL01000008">
    <property type="protein sequence ID" value="OGM26975.1"/>
    <property type="molecule type" value="Genomic_DNA"/>
</dbReference>
<protein>
    <submittedName>
        <fullName evidence="1">Uncharacterized protein</fullName>
    </submittedName>
</protein>
<reference evidence="1 2" key="1">
    <citation type="journal article" date="2016" name="Nat. Commun.">
        <title>Thousands of microbial genomes shed light on interconnected biogeochemical processes in an aquifer system.</title>
        <authorList>
            <person name="Anantharaman K."/>
            <person name="Brown C.T."/>
            <person name="Hug L.A."/>
            <person name="Sharon I."/>
            <person name="Castelle C.J."/>
            <person name="Probst A.J."/>
            <person name="Thomas B.C."/>
            <person name="Singh A."/>
            <person name="Wilkins M.J."/>
            <person name="Karaoz U."/>
            <person name="Brodie E.L."/>
            <person name="Williams K.H."/>
            <person name="Hubbard S.S."/>
            <person name="Banfield J.F."/>
        </authorList>
    </citation>
    <scope>NUCLEOTIDE SEQUENCE [LARGE SCALE GENOMIC DNA]</scope>
</reference>
<sequence length="62" mass="6629">MSEVKENPLELPIVSVTTGQAEAVATRGGSKARVEHATIDRKREAYLKKLPPATSVGKPSIN</sequence>
<evidence type="ECO:0000313" key="2">
    <source>
        <dbReference type="Proteomes" id="UP000179221"/>
    </source>
</evidence>
<dbReference type="Proteomes" id="UP000179221">
    <property type="component" value="Unassembled WGS sequence"/>
</dbReference>
<name>A0A1F7YKC7_9BACT</name>
<organism evidence="1 2">
    <name type="scientific">Candidatus Woesebacteria bacterium RIFCSPHIGHO2_01_FULL_40_22</name>
    <dbReference type="NCBI Taxonomy" id="1802499"/>
    <lineage>
        <taxon>Bacteria</taxon>
        <taxon>Candidatus Woeseibacteriota</taxon>
    </lineage>
</organism>
<gene>
    <name evidence="1" type="ORF">A2628_06045</name>
</gene>
<evidence type="ECO:0000313" key="1">
    <source>
        <dbReference type="EMBL" id="OGM26975.1"/>
    </source>
</evidence>